<dbReference type="AlphaFoldDB" id="A0A7Y6IZ37"/>
<comment type="caution">
    <text evidence="2">The sequence shown here is derived from an EMBL/GenBank/DDBJ whole genome shotgun (WGS) entry which is preliminary data.</text>
</comment>
<protein>
    <submittedName>
        <fullName evidence="2">Uncharacterized protein</fullName>
    </submittedName>
</protein>
<feature type="region of interest" description="Disordered" evidence="1">
    <location>
        <begin position="307"/>
        <end position="326"/>
    </location>
</feature>
<dbReference type="EMBL" id="JABWGO010000024">
    <property type="protein sequence ID" value="NUW47005.1"/>
    <property type="molecule type" value="Genomic_DNA"/>
</dbReference>
<evidence type="ECO:0000313" key="2">
    <source>
        <dbReference type="EMBL" id="NUW47005.1"/>
    </source>
</evidence>
<evidence type="ECO:0000256" key="1">
    <source>
        <dbReference type="SAM" id="MobiDB-lite"/>
    </source>
</evidence>
<sequence>MAEHEPQEAPPPPEPVYYRRWSEVPWGLASRSQLAGADLPREPGGPVVGYVAGEDWRGKDTDIPLYRVTDCPPTGASAGQLAAAGRRASTTVRVCADCGAQCQQCLAQRGLRPRCVACNHIARLIAKQIGLRQGRMALAEWAAALLDDEATAVVWVEVHEAPRTAAGRARPPLAARVQAVDGSGRRLLDVLVRLAGPRTSGAPADAVTATEGAAAVRAALDGRRLIGWERRPLGAVLDRLAALGEPVQLTAPNGPGGVSDYWPATVSERVAQWRGELDPVTGWLRQPWPPGTADRLWLTLRRIADTSDAGRPGLSSPDHQVEPGARDEVRLTITGSAAGTTGVLETLTRAGRLRRAAATVPAREEGERHVTYVTVEGAELDHDPTSAAEVSV</sequence>
<organism evidence="2 3">
    <name type="scientific">Nonomuraea rhodomycinica</name>
    <dbReference type="NCBI Taxonomy" id="1712872"/>
    <lineage>
        <taxon>Bacteria</taxon>
        <taxon>Bacillati</taxon>
        <taxon>Actinomycetota</taxon>
        <taxon>Actinomycetes</taxon>
        <taxon>Streptosporangiales</taxon>
        <taxon>Streptosporangiaceae</taxon>
        <taxon>Nonomuraea</taxon>
    </lineage>
</organism>
<proteinExistence type="predicted"/>
<keyword evidence="3" id="KW-1185">Reference proteome</keyword>
<accession>A0A7Y6IZ37</accession>
<dbReference type="Proteomes" id="UP000546126">
    <property type="component" value="Unassembled WGS sequence"/>
</dbReference>
<dbReference type="RefSeq" id="WP_175606445.1">
    <property type="nucleotide sequence ID" value="NZ_JABWGO010000024.1"/>
</dbReference>
<name>A0A7Y6IZ37_9ACTN</name>
<evidence type="ECO:0000313" key="3">
    <source>
        <dbReference type="Proteomes" id="UP000546126"/>
    </source>
</evidence>
<gene>
    <name evidence="2" type="ORF">HT134_43930</name>
</gene>
<reference evidence="2 3" key="1">
    <citation type="submission" date="2020-06" db="EMBL/GenBank/DDBJ databases">
        <authorList>
            <person name="Chanama M."/>
        </authorList>
    </citation>
    <scope>NUCLEOTIDE SEQUENCE [LARGE SCALE GENOMIC DNA]</scope>
    <source>
        <strain evidence="2 3">TBRC6557</strain>
    </source>
</reference>